<dbReference type="EMBL" id="ML179702">
    <property type="protein sequence ID" value="THU82867.1"/>
    <property type="molecule type" value="Genomic_DNA"/>
</dbReference>
<dbReference type="InterPro" id="IPR015590">
    <property type="entry name" value="Aldehyde_DH_dom"/>
</dbReference>
<dbReference type="CDD" id="cd07091">
    <property type="entry name" value="ALDH_F1-2_Ald2-like"/>
    <property type="match status" value="1"/>
</dbReference>
<dbReference type="InterPro" id="IPR016163">
    <property type="entry name" value="Ald_DH_C"/>
</dbReference>
<dbReference type="InterPro" id="IPR029510">
    <property type="entry name" value="Ald_DH_CS_GLU"/>
</dbReference>
<evidence type="ECO:0000256" key="2">
    <source>
        <dbReference type="ARBA" id="ARBA00023002"/>
    </source>
</evidence>
<sequence length="505" mass="54684">MAEQFSLKLDTPAYKGTVSINTGLFINGQWLKSVEPEKLECCPDMVYTATGRIITSVEGGCSKDIDIAVDVAEKAYKTSWGLKVPGSTRGQMLLNLANLIEKNADEFAALEALNCGKPFSKAQREIAGCIEEFKYYAGWADKIHGKTIETTENKMAYTRHEPYGVVAAIIPWNVAMTMLSWKLAPALAAGNTIILKPSELTPLSALKFASLVNEAGIPPGVINIVNGTGSAVGEAMAYHPRIRKLAFTGSTLTGRKIQEASAKSNLKAITLELGGKSPNIIFDDANLEQTIKWASLGIFANMGQACCAGSRIFVQEGIYDEFIKGFAATAHHLQQNTGDPFSGKTLHGPQISSVQFDRIMGYINSGKTDGAHVLSGGERDGNEGYFIKPTIFTEVKPSMKIAQEEIFGPVGVVMKFKTEEEVIEMANNTTYGLACGIFTENVSRAIRVAHALDAGTAWINTYFTIETMVPFGGYKQSGTGREQGEYALENYTQVKAVHINIGLKL</sequence>
<evidence type="ECO:0000313" key="7">
    <source>
        <dbReference type="Proteomes" id="UP000297245"/>
    </source>
</evidence>
<dbReference type="PROSITE" id="PS00070">
    <property type="entry name" value="ALDEHYDE_DEHYDR_CYS"/>
    <property type="match status" value="1"/>
</dbReference>
<dbReference type="OrthoDB" id="310895at2759"/>
<protein>
    <submittedName>
        <fullName evidence="6">Aldehyde dehydrogenase</fullName>
    </submittedName>
</protein>
<accession>A0A4S8L313</accession>
<dbReference type="FunFam" id="3.40.309.10:FF:000001">
    <property type="entry name" value="Mitochondrial aldehyde dehydrogenase 2"/>
    <property type="match status" value="1"/>
</dbReference>
<dbReference type="Gene3D" id="3.40.605.10">
    <property type="entry name" value="Aldehyde Dehydrogenase, Chain A, domain 1"/>
    <property type="match status" value="1"/>
</dbReference>
<evidence type="ECO:0000256" key="4">
    <source>
        <dbReference type="RuleBase" id="RU003345"/>
    </source>
</evidence>
<dbReference type="FunFam" id="3.40.605.10:FF:000026">
    <property type="entry name" value="Aldehyde dehydrogenase, putative"/>
    <property type="match status" value="1"/>
</dbReference>
<comment type="similarity">
    <text evidence="1 4">Belongs to the aldehyde dehydrogenase family.</text>
</comment>
<dbReference type="GO" id="GO:0004030">
    <property type="term" value="F:aldehyde dehydrogenase [NAD(P)+] activity"/>
    <property type="evidence" value="ECO:0007669"/>
    <property type="project" value="UniProtKB-ARBA"/>
</dbReference>
<dbReference type="InterPro" id="IPR016160">
    <property type="entry name" value="Ald_DH_CS_CYS"/>
</dbReference>
<evidence type="ECO:0000256" key="3">
    <source>
        <dbReference type="PROSITE-ProRule" id="PRU10007"/>
    </source>
</evidence>
<feature type="active site" evidence="3">
    <location>
        <position position="272"/>
    </location>
</feature>
<dbReference type="Proteomes" id="UP000297245">
    <property type="component" value="Unassembled WGS sequence"/>
</dbReference>
<feature type="domain" description="Aldehyde dehydrogenase" evidence="5">
    <location>
        <begin position="45"/>
        <end position="497"/>
    </location>
</feature>
<dbReference type="InterPro" id="IPR016161">
    <property type="entry name" value="Ald_DH/histidinol_DH"/>
</dbReference>
<keyword evidence="7" id="KW-1185">Reference proteome</keyword>
<evidence type="ECO:0000313" key="6">
    <source>
        <dbReference type="EMBL" id="THU82867.1"/>
    </source>
</evidence>
<organism evidence="6 7">
    <name type="scientific">Dendrothele bispora (strain CBS 962.96)</name>
    <dbReference type="NCBI Taxonomy" id="1314807"/>
    <lineage>
        <taxon>Eukaryota</taxon>
        <taxon>Fungi</taxon>
        <taxon>Dikarya</taxon>
        <taxon>Basidiomycota</taxon>
        <taxon>Agaricomycotina</taxon>
        <taxon>Agaricomycetes</taxon>
        <taxon>Agaricomycetidae</taxon>
        <taxon>Agaricales</taxon>
        <taxon>Agaricales incertae sedis</taxon>
        <taxon>Dendrothele</taxon>
    </lineage>
</organism>
<dbReference type="GO" id="GO:0019413">
    <property type="term" value="P:acetate biosynthetic process"/>
    <property type="evidence" value="ECO:0007669"/>
    <property type="project" value="UniProtKB-ARBA"/>
</dbReference>
<keyword evidence="2 4" id="KW-0560">Oxidoreductase</keyword>
<dbReference type="InterPro" id="IPR016162">
    <property type="entry name" value="Ald_DH_N"/>
</dbReference>
<proteinExistence type="inferred from homology"/>
<dbReference type="AlphaFoldDB" id="A0A4S8L313"/>
<evidence type="ECO:0000259" key="5">
    <source>
        <dbReference type="Pfam" id="PF00171"/>
    </source>
</evidence>
<dbReference type="PROSITE" id="PS00687">
    <property type="entry name" value="ALDEHYDE_DEHYDR_GLU"/>
    <property type="match status" value="1"/>
</dbReference>
<dbReference type="PANTHER" id="PTHR11699">
    <property type="entry name" value="ALDEHYDE DEHYDROGENASE-RELATED"/>
    <property type="match status" value="1"/>
</dbReference>
<evidence type="ECO:0000256" key="1">
    <source>
        <dbReference type="ARBA" id="ARBA00009986"/>
    </source>
</evidence>
<gene>
    <name evidence="6" type="ORF">K435DRAFT_932323</name>
</gene>
<dbReference type="Gene3D" id="3.40.309.10">
    <property type="entry name" value="Aldehyde Dehydrogenase, Chain A, domain 2"/>
    <property type="match status" value="1"/>
</dbReference>
<reference evidence="6 7" key="1">
    <citation type="journal article" date="2019" name="Nat. Ecol. Evol.">
        <title>Megaphylogeny resolves global patterns of mushroom evolution.</title>
        <authorList>
            <person name="Varga T."/>
            <person name="Krizsan K."/>
            <person name="Foldi C."/>
            <person name="Dima B."/>
            <person name="Sanchez-Garcia M."/>
            <person name="Sanchez-Ramirez S."/>
            <person name="Szollosi G.J."/>
            <person name="Szarkandi J.G."/>
            <person name="Papp V."/>
            <person name="Albert L."/>
            <person name="Andreopoulos W."/>
            <person name="Angelini C."/>
            <person name="Antonin V."/>
            <person name="Barry K.W."/>
            <person name="Bougher N.L."/>
            <person name="Buchanan P."/>
            <person name="Buyck B."/>
            <person name="Bense V."/>
            <person name="Catcheside P."/>
            <person name="Chovatia M."/>
            <person name="Cooper J."/>
            <person name="Damon W."/>
            <person name="Desjardin D."/>
            <person name="Finy P."/>
            <person name="Geml J."/>
            <person name="Haridas S."/>
            <person name="Hughes K."/>
            <person name="Justo A."/>
            <person name="Karasinski D."/>
            <person name="Kautmanova I."/>
            <person name="Kiss B."/>
            <person name="Kocsube S."/>
            <person name="Kotiranta H."/>
            <person name="LaButti K.M."/>
            <person name="Lechner B.E."/>
            <person name="Liimatainen K."/>
            <person name="Lipzen A."/>
            <person name="Lukacs Z."/>
            <person name="Mihaltcheva S."/>
            <person name="Morgado L.N."/>
            <person name="Niskanen T."/>
            <person name="Noordeloos M.E."/>
            <person name="Ohm R.A."/>
            <person name="Ortiz-Santana B."/>
            <person name="Ovrebo C."/>
            <person name="Racz N."/>
            <person name="Riley R."/>
            <person name="Savchenko A."/>
            <person name="Shiryaev A."/>
            <person name="Soop K."/>
            <person name="Spirin V."/>
            <person name="Szebenyi C."/>
            <person name="Tomsovsky M."/>
            <person name="Tulloss R.E."/>
            <person name="Uehling J."/>
            <person name="Grigoriev I.V."/>
            <person name="Vagvolgyi C."/>
            <person name="Papp T."/>
            <person name="Martin F.M."/>
            <person name="Miettinen O."/>
            <person name="Hibbett D.S."/>
            <person name="Nagy L.G."/>
        </authorList>
    </citation>
    <scope>NUCLEOTIDE SEQUENCE [LARGE SCALE GENOMIC DNA]</scope>
    <source>
        <strain evidence="6 7">CBS 962.96</strain>
    </source>
</reference>
<dbReference type="SUPFAM" id="SSF53720">
    <property type="entry name" value="ALDH-like"/>
    <property type="match status" value="1"/>
</dbReference>
<name>A0A4S8L313_DENBC</name>
<dbReference type="FunFam" id="3.40.605.10:FF:000001">
    <property type="entry name" value="Aldehyde dehydrogenase 1"/>
    <property type="match status" value="1"/>
</dbReference>
<dbReference type="Pfam" id="PF00171">
    <property type="entry name" value="Aldedh"/>
    <property type="match status" value="1"/>
</dbReference>